<dbReference type="GO" id="GO:0016791">
    <property type="term" value="F:phosphatase activity"/>
    <property type="evidence" value="ECO:0007669"/>
    <property type="project" value="TreeGrafter"/>
</dbReference>
<name>A1DPG6_NEOFI</name>
<gene>
    <name evidence="3" type="ORF">NFIA_060430</name>
</gene>
<evidence type="ECO:0000313" key="4">
    <source>
        <dbReference type="Proteomes" id="UP000006702"/>
    </source>
</evidence>
<dbReference type="InterPro" id="IPR004843">
    <property type="entry name" value="Calcineurin-like_PHP"/>
</dbReference>
<dbReference type="HOGENOM" id="CLU_023125_0_1_1"/>
<dbReference type="GeneID" id="4585100"/>
<dbReference type="RefSeq" id="XP_001258584.1">
    <property type="nucleotide sequence ID" value="XM_001258583.1"/>
</dbReference>
<dbReference type="STRING" id="331117.A1DPG6"/>
<dbReference type="OMA" id="CLYGHQL"/>
<sequence length="434" mass="46892">MTPTKVSDEIFPITTFISELPTSFVPQSLPSSSENGPVSRRLVIVGDVHGMRKSLEALLDKVGFEKRNGDHLILAGDLVSKGPDSPGVVDLAMKLGATAVRGNHDNAVINAAAEIRATKDSLLQSGGLTGSPALPETPEADVLGNTVQDPEVPDKDASATTGASRKHSAATYTTASALSTRQLDWLAALPLILRIKLPPNLTSSFGDTLIVVHAGLVPGIPLEAQDPHAIMHMRSLVRTSGEESEFKPAETFGEEGWAMEWDRWQDKLASKTTVIFGHDAKRRLQLGRYTIGLDSACLYGHRLSALVITGCDGEIKHQVIQVECADEPVVGGVKHGEDLAVSEWEAILADLQEADLSPSRVLYVIQPVIDQAETEMFLDEEMKVQRCRLVGTYHSVHGDFSVLGAWRIGMSNKRITNMANGRARKLGSMVLNKD</sequence>
<dbReference type="Pfam" id="PF00149">
    <property type="entry name" value="Metallophos"/>
    <property type="match status" value="1"/>
</dbReference>
<dbReference type="PANTHER" id="PTHR42850:SF4">
    <property type="entry name" value="ZINC-DEPENDENT ENDOPOLYPHOSPHATASE"/>
    <property type="match status" value="1"/>
</dbReference>
<dbReference type="Gene3D" id="3.60.21.10">
    <property type="match status" value="1"/>
</dbReference>
<dbReference type="EMBL" id="DS027698">
    <property type="protein sequence ID" value="EAW16687.1"/>
    <property type="molecule type" value="Genomic_DNA"/>
</dbReference>
<dbReference type="Proteomes" id="UP000006702">
    <property type="component" value="Unassembled WGS sequence"/>
</dbReference>
<dbReference type="AlphaFoldDB" id="A1DPG6"/>
<keyword evidence="4" id="KW-1185">Reference proteome</keyword>
<dbReference type="CDD" id="cd00144">
    <property type="entry name" value="MPP_PPP_family"/>
    <property type="match status" value="1"/>
</dbReference>
<organism evidence="3 4">
    <name type="scientific">Neosartorya fischeri (strain ATCC 1020 / DSM 3700 / CBS 544.65 / FGSC A1164 / JCM 1740 / NRRL 181 / WB 181)</name>
    <name type="common">Aspergillus fischerianus</name>
    <dbReference type="NCBI Taxonomy" id="331117"/>
    <lineage>
        <taxon>Eukaryota</taxon>
        <taxon>Fungi</taxon>
        <taxon>Dikarya</taxon>
        <taxon>Ascomycota</taxon>
        <taxon>Pezizomycotina</taxon>
        <taxon>Eurotiomycetes</taxon>
        <taxon>Eurotiomycetidae</taxon>
        <taxon>Eurotiales</taxon>
        <taxon>Aspergillaceae</taxon>
        <taxon>Aspergillus</taxon>
        <taxon>Aspergillus subgen. Fumigati</taxon>
    </lineage>
</organism>
<evidence type="ECO:0000313" key="3">
    <source>
        <dbReference type="EMBL" id="EAW16687.1"/>
    </source>
</evidence>
<dbReference type="InterPro" id="IPR029052">
    <property type="entry name" value="Metallo-depent_PP-like"/>
</dbReference>
<dbReference type="InterPro" id="IPR050126">
    <property type="entry name" value="Ap4A_hydrolase"/>
</dbReference>
<dbReference type="eggNOG" id="KOG0371">
    <property type="taxonomic scope" value="Eukaryota"/>
</dbReference>
<feature type="domain" description="Calcineurin-like phosphoesterase" evidence="2">
    <location>
        <begin position="41"/>
        <end position="113"/>
    </location>
</feature>
<dbReference type="GO" id="GO:0005737">
    <property type="term" value="C:cytoplasm"/>
    <property type="evidence" value="ECO:0007669"/>
    <property type="project" value="TreeGrafter"/>
</dbReference>
<dbReference type="VEuPathDB" id="FungiDB:NFIA_060430"/>
<dbReference type="GO" id="GO:0006798">
    <property type="term" value="P:polyphosphate catabolic process"/>
    <property type="evidence" value="ECO:0007669"/>
    <property type="project" value="TreeGrafter"/>
</dbReference>
<dbReference type="PANTHER" id="PTHR42850">
    <property type="entry name" value="METALLOPHOSPHOESTERASE"/>
    <property type="match status" value="1"/>
</dbReference>
<dbReference type="OrthoDB" id="10267127at2759"/>
<reference evidence="4" key="1">
    <citation type="journal article" date="2008" name="PLoS Genet.">
        <title>Genomic islands in the pathogenic filamentous fungus Aspergillus fumigatus.</title>
        <authorList>
            <person name="Fedorova N.D."/>
            <person name="Khaldi N."/>
            <person name="Joardar V.S."/>
            <person name="Maiti R."/>
            <person name="Amedeo P."/>
            <person name="Anderson M.J."/>
            <person name="Crabtree J."/>
            <person name="Silva J.C."/>
            <person name="Badger J.H."/>
            <person name="Albarraq A."/>
            <person name="Angiuoli S."/>
            <person name="Bussey H."/>
            <person name="Bowyer P."/>
            <person name="Cotty P.J."/>
            <person name="Dyer P.S."/>
            <person name="Egan A."/>
            <person name="Galens K."/>
            <person name="Fraser-Liggett C.M."/>
            <person name="Haas B.J."/>
            <person name="Inman J.M."/>
            <person name="Kent R."/>
            <person name="Lemieux S."/>
            <person name="Malavazi I."/>
            <person name="Orvis J."/>
            <person name="Roemer T."/>
            <person name="Ronning C.M."/>
            <person name="Sundaram J.P."/>
            <person name="Sutton G."/>
            <person name="Turner G."/>
            <person name="Venter J.C."/>
            <person name="White O.R."/>
            <person name="Whitty B.R."/>
            <person name="Youngman P."/>
            <person name="Wolfe K.H."/>
            <person name="Goldman G.H."/>
            <person name="Wortman J.R."/>
            <person name="Jiang B."/>
            <person name="Denning D.W."/>
            <person name="Nierman W.C."/>
        </authorList>
    </citation>
    <scope>NUCLEOTIDE SEQUENCE [LARGE SCALE GENOMIC DNA]</scope>
    <source>
        <strain evidence="4">ATCC 1020 / DSM 3700 / CBS 544.65 / FGSC A1164 / JCM 1740 / NRRL 181 / WB 181</strain>
    </source>
</reference>
<feature type="region of interest" description="Disordered" evidence="1">
    <location>
        <begin position="124"/>
        <end position="169"/>
    </location>
</feature>
<evidence type="ECO:0000259" key="2">
    <source>
        <dbReference type="Pfam" id="PF00149"/>
    </source>
</evidence>
<proteinExistence type="predicted"/>
<evidence type="ECO:0000256" key="1">
    <source>
        <dbReference type="SAM" id="MobiDB-lite"/>
    </source>
</evidence>
<dbReference type="SUPFAM" id="SSF56300">
    <property type="entry name" value="Metallo-dependent phosphatases"/>
    <property type="match status" value="1"/>
</dbReference>
<dbReference type="GO" id="GO:0000298">
    <property type="term" value="F:endopolyphosphatase activity"/>
    <property type="evidence" value="ECO:0007669"/>
    <property type="project" value="TreeGrafter"/>
</dbReference>
<dbReference type="KEGG" id="nfi:NFIA_060430"/>
<accession>A1DPG6</accession>
<protein>
    <submittedName>
        <fullName evidence="3">Ser/Thr protein phosphatase family protein</fullName>
    </submittedName>
</protein>